<proteinExistence type="predicted"/>
<evidence type="ECO:0000313" key="2">
    <source>
        <dbReference type="Proteomes" id="UP001359559"/>
    </source>
</evidence>
<keyword evidence="2" id="KW-1185">Reference proteome</keyword>
<name>A0AAN9PDM1_CLITE</name>
<dbReference type="EMBL" id="JAYKXN010000004">
    <property type="protein sequence ID" value="KAK7293524.1"/>
    <property type="molecule type" value="Genomic_DNA"/>
</dbReference>
<organism evidence="1 2">
    <name type="scientific">Clitoria ternatea</name>
    <name type="common">Butterfly pea</name>
    <dbReference type="NCBI Taxonomy" id="43366"/>
    <lineage>
        <taxon>Eukaryota</taxon>
        <taxon>Viridiplantae</taxon>
        <taxon>Streptophyta</taxon>
        <taxon>Embryophyta</taxon>
        <taxon>Tracheophyta</taxon>
        <taxon>Spermatophyta</taxon>
        <taxon>Magnoliopsida</taxon>
        <taxon>eudicotyledons</taxon>
        <taxon>Gunneridae</taxon>
        <taxon>Pentapetalae</taxon>
        <taxon>rosids</taxon>
        <taxon>fabids</taxon>
        <taxon>Fabales</taxon>
        <taxon>Fabaceae</taxon>
        <taxon>Papilionoideae</taxon>
        <taxon>50 kb inversion clade</taxon>
        <taxon>NPAAA clade</taxon>
        <taxon>indigoferoid/millettioid clade</taxon>
        <taxon>Phaseoleae</taxon>
        <taxon>Clitoria</taxon>
    </lineage>
</organism>
<accession>A0AAN9PDM1</accession>
<reference evidence="1 2" key="1">
    <citation type="submission" date="2024-01" db="EMBL/GenBank/DDBJ databases">
        <title>The genomes of 5 underutilized Papilionoideae crops provide insights into root nodulation and disease resistance.</title>
        <authorList>
            <person name="Yuan L."/>
        </authorList>
    </citation>
    <scope>NUCLEOTIDE SEQUENCE [LARGE SCALE GENOMIC DNA]</scope>
    <source>
        <strain evidence="1">LY-2023</strain>
        <tissue evidence="1">Leaf</tissue>
    </source>
</reference>
<protein>
    <submittedName>
        <fullName evidence="1">Uncharacterized protein</fullName>
    </submittedName>
</protein>
<evidence type="ECO:0000313" key="1">
    <source>
        <dbReference type="EMBL" id="KAK7293524.1"/>
    </source>
</evidence>
<gene>
    <name evidence="1" type="ORF">RJT34_16392</name>
</gene>
<dbReference type="Proteomes" id="UP001359559">
    <property type="component" value="Unassembled WGS sequence"/>
</dbReference>
<sequence length="160" mass="18154">MTSHTKILFAMEKAHLVMIGDENFAPNPEEDEKKFKIWLDQVFILFSIQEKTHVFLGPIEHPPHVLDASFKEFFPSIQEESILAFKDPIKVDFMKGISHVFRGTQLSNQINGFLGITNTFHIPYGMITPTLLDVAVITGLRLDGKAYSPKSKPRSLIEPD</sequence>
<dbReference type="AlphaFoldDB" id="A0AAN9PDM1"/>
<comment type="caution">
    <text evidence="1">The sequence shown here is derived from an EMBL/GenBank/DDBJ whole genome shotgun (WGS) entry which is preliminary data.</text>
</comment>